<keyword evidence="11" id="KW-1185">Reference proteome</keyword>
<keyword evidence="5" id="KW-0804">Transcription</keyword>
<dbReference type="EMBL" id="LFYR01000633">
    <property type="protein sequence ID" value="KMZ72390.1"/>
    <property type="molecule type" value="Genomic_DNA"/>
</dbReference>
<gene>
    <name evidence="10" type="ORF">ZOSMA_165G00150</name>
</gene>
<evidence type="ECO:0000259" key="9">
    <source>
        <dbReference type="PROSITE" id="PS50217"/>
    </source>
</evidence>
<evidence type="ECO:0000256" key="7">
    <source>
        <dbReference type="SAM" id="Coils"/>
    </source>
</evidence>
<sequence>MSLQEMAIVSASAVSKGVAGPGPRTKTAVDEESTKHEHQKSLARSSSILSLTLDEIQHSVCEPGKTFGSMNMDEFLTNIWTAEETNAVTTSAAVTNATTHIGNPAGVLVNSAVSTFIGNAGSSVPSLYRQGSISLPAPLCRKTVDEVWSEIHHNHNHNHHQYVDSGNTENAPRQPTFGEMTLEDFLVKAGVVREVGIAGYVGHCPSSSPSAHAQYAALPGGVYSMGGGMIYGEQNGGYHHQHVTYQSQPPQQVDGGSSGYNNTNNNGVKPNAGDGVAGVVYVNSNTVGGYGANGNVEDFGEVRSPVSPVSSDGFGIGKLENSRLWGVEIGGITAITSGRKRTLEGPVEKVVERRQKRMIKNRESAARSRARKQAYTVELEAELNNLKEENSILLEEQKILAANRRQMVLDSLSKRLKKKENAIMSEKTNDLKRSRTCAW</sequence>
<feature type="region of interest" description="Disordered" evidence="8">
    <location>
        <begin position="15"/>
        <end position="43"/>
    </location>
</feature>
<feature type="domain" description="BZIP" evidence="9">
    <location>
        <begin position="351"/>
        <end position="400"/>
    </location>
</feature>
<name>A0A0K9PVW1_ZOSMR</name>
<keyword evidence="7" id="KW-0175">Coiled coil</keyword>
<keyword evidence="3" id="KW-0805">Transcription regulation</keyword>
<dbReference type="SUPFAM" id="SSF57959">
    <property type="entry name" value="Leucine zipper domain"/>
    <property type="match status" value="1"/>
</dbReference>
<evidence type="ECO:0000256" key="5">
    <source>
        <dbReference type="ARBA" id="ARBA00023163"/>
    </source>
</evidence>
<keyword evidence="2" id="KW-0938">Abscisic acid signaling pathway</keyword>
<proteinExistence type="predicted"/>
<dbReference type="AlphaFoldDB" id="A0A0K9PVW1"/>
<dbReference type="FunFam" id="1.20.5.170:FF:000036">
    <property type="entry name" value="ABSCISIC ACID-INSENSITIVE 5-like protein 2"/>
    <property type="match status" value="1"/>
</dbReference>
<keyword evidence="6" id="KW-0539">Nucleus</keyword>
<reference evidence="11" key="1">
    <citation type="journal article" date="2016" name="Nature">
        <title>The genome of the seagrass Zostera marina reveals angiosperm adaptation to the sea.</title>
        <authorList>
            <person name="Olsen J.L."/>
            <person name="Rouze P."/>
            <person name="Verhelst B."/>
            <person name="Lin Y.-C."/>
            <person name="Bayer T."/>
            <person name="Collen J."/>
            <person name="Dattolo E."/>
            <person name="De Paoli E."/>
            <person name="Dittami S."/>
            <person name="Maumus F."/>
            <person name="Michel G."/>
            <person name="Kersting A."/>
            <person name="Lauritano C."/>
            <person name="Lohaus R."/>
            <person name="Toepel M."/>
            <person name="Tonon T."/>
            <person name="Vanneste K."/>
            <person name="Amirebrahimi M."/>
            <person name="Brakel J."/>
            <person name="Bostroem C."/>
            <person name="Chovatia M."/>
            <person name="Grimwood J."/>
            <person name="Jenkins J.W."/>
            <person name="Jueterbock A."/>
            <person name="Mraz A."/>
            <person name="Stam W.T."/>
            <person name="Tice H."/>
            <person name="Bornberg-Bauer E."/>
            <person name="Green P.J."/>
            <person name="Pearson G.A."/>
            <person name="Procaccini G."/>
            <person name="Duarte C.M."/>
            <person name="Schmutz J."/>
            <person name="Reusch T.B.H."/>
            <person name="Van de Peer Y."/>
        </authorList>
    </citation>
    <scope>NUCLEOTIDE SEQUENCE [LARGE SCALE GENOMIC DNA]</scope>
    <source>
        <strain evidence="11">cv. Finnish</strain>
    </source>
</reference>
<dbReference type="PROSITE" id="PS00036">
    <property type="entry name" value="BZIP_BASIC"/>
    <property type="match status" value="1"/>
</dbReference>
<feature type="compositionally biased region" description="Basic and acidic residues" evidence="8">
    <location>
        <begin position="27"/>
        <end position="40"/>
    </location>
</feature>
<protein>
    <submittedName>
        <fullName evidence="10">Protein ABSCISIC ACID-INSENSITIVE 5</fullName>
    </submittedName>
</protein>
<organism evidence="10 11">
    <name type="scientific">Zostera marina</name>
    <name type="common">Eelgrass</name>
    <dbReference type="NCBI Taxonomy" id="29655"/>
    <lineage>
        <taxon>Eukaryota</taxon>
        <taxon>Viridiplantae</taxon>
        <taxon>Streptophyta</taxon>
        <taxon>Embryophyta</taxon>
        <taxon>Tracheophyta</taxon>
        <taxon>Spermatophyta</taxon>
        <taxon>Magnoliopsida</taxon>
        <taxon>Liliopsida</taxon>
        <taxon>Zosteraceae</taxon>
        <taxon>Zostera</taxon>
    </lineage>
</organism>
<feature type="compositionally biased region" description="Low complexity" evidence="8">
    <location>
        <begin position="259"/>
        <end position="273"/>
    </location>
</feature>
<dbReference type="GO" id="GO:0009738">
    <property type="term" value="P:abscisic acid-activated signaling pathway"/>
    <property type="evidence" value="ECO:0007669"/>
    <property type="project" value="UniProtKB-KW"/>
</dbReference>
<dbReference type="OMA" id="CETSNER"/>
<evidence type="ECO:0000256" key="2">
    <source>
        <dbReference type="ARBA" id="ARBA00022682"/>
    </source>
</evidence>
<dbReference type="GO" id="GO:0005634">
    <property type="term" value="C:nucleus"/>
    <property type="evidence" value="ECO:0000318"/>
    <property type="project" value="GO_Central"/>
</dbReference>
<dbReference type="Gene3D" id="1.20.5.170">
    <property type="match status" value="1"/>
</dbReference>
<dbReference type="InterPro" id="IPR046347">
    <property type="entry name" value="bZIP_sf"/>
</dbReference>
<evidence type="ECO:0000256" key="8">
    <source>
        <dbReference type="SAM" id="MobiDB-lite"/>
    </source>
</evidence>
<dbReference type="InterPro" id="IPR004827">
    <property type="entry name" value="bZIP"/>
</dbReference>
<evidence type="ECO:0000256" key="4">
    <source>
        <dbReference type="ARBA" id="ARBA00023125"/>
    </source>
</evidence>
<comment type="caution">
    <text evidence="10">The sequence shown here is derived from an EMBL/GenBank/DDBJ whole genome shotgun (WGS) entry which is preliminary data.</text>
</comment>
<dbReference type="Proteomes" id="UP000036987">
    <property type="component" value="Unassembled WGS sequence"/>
</dbReference>
<dbReference type="Pfam" id="PF00170">
    <property type="entry name" value="bZIP_1"/>
    <property type="match status" value="1"/>
</dbReference>
<evidence type="ECO:0000313" key="10">
    <source>
        <dbReference type="EMBL" id="KMZ72390.1"/>
    </source>
</evidence>
<dbReference type="InterPro" id="IPR043452">
    <property type="entry name" value="BZIP46-like"/>
</dbReference>
<dbReference type="OrthoDB" id="644067at2759"/>
<keyword evidence="4" id="KW-0238">DNA-binding</keyword>
<evidence type="ECO:0000313" key="11">
    <source>
        <dbReference type="Proteomes" id="UP000036987"/>
    </source>
</evidence>
<dbReference type="GO" id="GO:0003677">
    <property type="term" value="F:DNA binding"/>
    <property type="evidence" value="ECO:0007669"/>
    <property type="project" value="UniProtKB-KW"/>
</dbReference>
<feature type="region of interest" description="Disordered" evidence="8">
    <location>
        <begin position="247"/>
        <end position="274"/>
    </location>
</feature>
<dbReference type="PROSITE" id="PS50217">
    <property type="entry name" value="BZIP"/>
    <property type="match status" value="1"/>
</dbReference>
<dbReference type="PANTHER" id="PTHR22952">
    <property type="entry name" value="CAMP-RESPONSE ELEMENT BINDING PROTEIN-RELATED"/>
    <property type="match status" value="1"/>
</dbReference>
<dbReference type="CDD" id="cd14707">
    <property type="entry name" value="bZIP_plant_BZIP46"/>
    <property type="match status" value="1"/>
</dbReference>
<evidence type="ECO:0000256" key="6">
    <source>
        <dbReference type="ARBA" id="ARBA00023242"/>
    </source>
</evidence>
<dbReference type="SMART" id="SM00338">
    <property type="entry name" value="BRLZ"/>
    <property type="match status" value="1"/>
</dbReference>
<accession>A0A0K9PVW1</accession>
<comment type="subcellular location">
    <subcellularLocation>
        <location evidence="1">Nucleus</location>
    </subcellularLocation>
</comment>
<evidence type="ECO:0000256" key="3">
    <source>
        <dbReference type="ARBA" id="ARBA00023015"/>
    </source>
</evidence>
<dbReference type="STRING" id="29655.A0A0K9PVW1"/>
<feature type="coiled-coil region" evidence="7">
    <location>
        <begin position="369"/>
        <end position="429"/>
    </location>
</feature>
<dbReference type="GO" id="GO:0003700">
    <property type="term" value="F:DNA-binding transcription factor activity"/>
    <property type="evidence" value="ECO:0007669"/>
    <property type="project" value="InterPro"/>
</dbReference>
<dbReference type="GO" id="GO:0045893">
    <property type="term" value="P:positive regulation of DNA-templated transcription"/>
    <property type="evidence" value="ECO:0007669"/>
    <property type="project" value="InterPro"/>
</dbReference>
<dbReference type="SMR" id="A0A0K9PVW1"/>
<evidence type="ECO:0000256" key="1">
    <source>
        <dbReference type="ARBA" id="ARBA00004123"/>
    </source>
</evidence>
<dbReference type="PANTHER" id="PTHR22952:SF175">
    <property type="entry name" value="PROTEIN ABSCISIC ACID-INSENSITIVE 5"/>
    <property type="match status" value="1"/>
</dbReference>